<gene>
    <name evidence="3" type="ORF">AQJ91_34095</name>
</gene>
<sequence>MAERLRAAGYTVTGTGNAPAGQTTVSHPPGLEWQAKALSARLKATVTTDQDPAATPGAVTLAIGSDYPGLRG</sequence>
<accession>A0A101UTX5</accession>
<dbReference type="Gene3D" id="3.30.70.2390">
    <property type="match status" value="1"/>
</dbReference>
<dbReference type="InterPro" id="IPR027381">
    <property type="entry name" value="LytR/CpsA/Psr_C"/>
</dbReference>
<reference evidence="3 4" key="1">
    <citation type="submission" date="2015-10" db="EMBL/GenBank/DDBJ databases">
        <title>Draft genome sequence of Streptomyces sp. RV15, isolated from a marine sponge.</title>
        <authorList>
            <person name="Ruckert C."/>
            <person name="Abdelmohsen U.R."/>
            <person name="Winkler A."/>
            <person name="Hentschel U."/>
            <person name="Kalinowski J."/>
            <person name="Kampfer P."/>
            <person name="Glaeser S."/>
        </authorList>
    </citation>
    <scope>NUCLEOTIDE SEQUENCE [LARGE SCALE GENOMIC DNA]</scope>
    <source>
        <strain evidence="3 4">RV15</strain>
    </source>
</reference>
<feature type="region of interest" description="Disordered" evidence="1">
    <location>
        <begin position="1"/>
        <end position="26"/>
    </location>
</feature>
<dbReference type="Pfam" id="PF13399">
    <property type="entry name" value="LytR_C"/>
    <property type="match status" value="1"/>
</dbReference>
<evidence type="ECO:0000313" key="4">
    <source>
        <dbReference type="Proteomes" id="UP000053260"/>
    </source>
</evidence>
<protein>
    <recommendedName>
        <fullName evidence="2">LytR/CpsA/Psr regulator C-terminal domain-containing protein</fullName>
    </recommendedName>
</protein>
<feature type="compositionally biased region" description="Polar residues" evidence="1">
    <location>
        <begin position="12"/>
        <end position="26"/>
    </location>
</feature>
<dbReference type="EMBL" id="LMXB01000083">
    <property type="protein sequence ID" value="KUO16798.1"/>
    <property type="molecule type" value="Genomic_DNA"/>
</dbReference>
<dbReference type="RefSeq" id="WP_067029336.1">
    <property type="nucleotide sequence ID" value="NZ_KQ949102.1"/>
</dbReference>
<evidence type="ECO:0000313" key="3">
    <source>
        <dbReference type="EMBL" id="KUO16798.1"/>
    </source>
</evidence>
<organism evidence="3 4">
    <name type="scientific">Streptomyces dysideae</name>
    <dbReference type="NCBI Taxonomy" id="909626"/>
    <lineage>
        <taxon>Bacteria</taxon>
        <taxon>Bacillati</taxon>
        <taxon>Actinomycetota</taxon>
        <taxon>Actinomycetes</taxon>
        <taxon>Kitasatosporales</taxon>
        <taxon>Streptomycetaceae</taxon>
        <taxon>Streptomyces</taxon>
    </lineage>
</organism>
<proteinExistence type="predicted"/>
<keyword evidence="4" id="KW-1185">Reference proteome</keyword>
<dbReference type="AlphaFoldDB" id="A0A101UTX5"/>
<comment type="caution">
    <text evidence="3">The sequence shown here is derived from an EMBL/GenBank/DDBJ whole genome shotgun (WGS) entry which is preliminary data.</text>
</comment>
<evidence type="ECO:0000256" key="1">
    <source>
        <dbReference type="SAM" id="MobiDB-lite"/>
    </source>
</evidence>
<dbReference type="Proteomes" id="UP000053260">
    <property type="component" value="Unassembled WGS sequence"/>
</dbReference>
<evidence type="ECO:0000259" key="2">
    <source>
        <dbReference type="Pfam" id="PF13399"/>
    </source>
</evidence>
<feature type="domain" description="LytR/CpsA/Psr regulator C-terminal" evidence="2">
    <location>
        <begin position="2"/>
        <end position="67"/>
    </location>
</feature>
<name>A0A101UTX5_9ACTN</name>